<proteinExistence type="predicted"/>
<keyword evidence="8" id="KW-0175">Coiled coil</keyword>
<comment type="subcellular location">
    <subcellularLocation>
        <location evidence="1">Cell membrane</location>
        <topology evidence="1">Multi-pass membrane protein</topology>
    </subcellularLocation>
</comment>
<keyword evidence="5 14" id="KW-0812">Transmembrane</keyword>
<dbReference type="RefSeq" id="XP_016610604.1">
    <property type="nucleotide sequence ID" value="XM_016751307.1"/>
</dbReference>
<evidence type="ECO:0000256" key="12">
    <source>
        <dbReference type="ARBA" id="ARBA00031989"/>
    </source>
</evidence>
<gene>
    <name evidence="16" type="ORF">SPPG_03022</name>
</gene>
<keyword evidence="17" id="KW-1185">Reference proteome</keyword>
<dbReference type="GO" id="GO:0030171">
    <property type="term" value="F:voltage-gated proton channel activity"/>
    <property type="evidence" value="ECO:0007669"/>
    <property type="project" value="InterPro"/>
</dbReference>
<keyword evidence="6" id="KW-0851">Voltage-gated channel</keyword>
<dbReference type="STRING" id="645134.A0A0L0HNR0"/>
<evidence type="ECO:0000256" key="3">
    <source>
        <dbReference type="ARBA" id="ARBA00022448"/>
    </source>
</evidence>
<dbReference type="InterPro" id="IPR031846">
    <property type="entry name" value="Hvcn1"/>
</dbReference>
<dbReference type="Proteomes" id="UP000053201">
    <property type="component" value="Unassembled WGS sequence"/>
</dbReference>
<keyword evidence="10 14" id="KW-0472">Membrane</keyword>
<keyword evidence="11" id="KW-0407">Ion channel</keyword>
<dbReference type="OrthoDB" id="427456at2759"/>
<dbReference type="GO" id="GO:0034702">
    <property type="term" value="C:monoatomic ion channel complex"/>
    <property type="evidence" value="ECO:0007669"/>
    <property type="project" value="UniProtKB-KW"/>
</dbReference>
<dbReference type="EMBL" id="KQ257453">
    <property type="protein sequence ID" value="KND02565.1"/>
    <property type="molecule type" value="Genomic_DNA"/>
</dbReference>
<evidence type="ECO:0000256" key="6">
    <source>
        <dbReference type="ARBA" id="ARBA00022882"/>
    </source>
</evidence>
<evidence type="ECO:0000313" key="16">
    <source>
        <dbReference type="EMBL" id="KND02565.1"/>
    </source>
</evidence>
<reference evidence="16 17" key="1">
    <citation type="submission" date="2009-08" db="EMBL/GenBank/DDBJ databases">
        <title>The Genome Sequence of Spizellomyces punctatus strain DAOM BR117.</title>
        <authorList>
            <consortium name="The Broad Institute Genome Sequencing Platform"/>
            <person name="Russ C."/>
            <person name="Cuomo C."/>
            <person name="Shea T."/>
            <person name="Young S.K."/>
            <person name="Zeng Q."/>
            <person name="Koehrsen M."/>
            <person name="Haas B."/>
            <person name="Borodovsky M."/>
            <person name="Guigo R."/>
            <person name="Alvarado L."/>
            <person name="Berlin A."/>
            <person name="Bochicchio J."/>
            <person name="Borenstein D."/>
            <person name="Chapman S."/>
            <person name="Chen Z."/>
            <person name="Engels R."/>
            <person name="Freedman E."/>
            <person name="Gellesch M."/>
            <person name="Goldberg J."/>
            <person name="Griggs A."/>
            <person name="Gujja S."/>
            <person name="Heiman D."/>
            <person name="Hepburn T."/>
            <person name="Howarth C."/>
            <person name="Jen D."/>
            <person name="Larson L."/>
            <person name="Lewis B."/>
            <person name="Mehta T."/>
            <person name="Park D."/>
            <person name="Pearson M."/>
            <person name="Roberts A."/>
            <person name="Saif S."/>
            <person name="Shenoy N."/>
            <person name="Sisk P."/>
            <person name="Stolte C."/>
            <person name="Sykes S."/>
            <person name="Thomson T."/>
            <person name="Walk T."/>
            <person name="White J."/>
            <person name="Yandava C."/>
            <person name="Burger G."/>
            <person name="Gray M.W."/>
            <person name="Holland P.W.H."/>
            <person name="King N."/>
            <person name="Lang F.B.F."/>
            <person name="Roger A.J."/>
            <person name="Ruiz-Trillo I."/>
            <person name="Lander E."/>
            <person name="Nusbaum C."/>
        </authorList>
    </citation>
    <scope>NUCLEOTIDE SEQUENCE [LARGE SCALE GENOMIC DNA]</scope>
    <source>
        <strain evidence="16 17">DAOM BR117</strain>
    </source>
</reference>
<feature type="transmembrane region" description="Helical" evidence="14">
    <location>
        <begin position="93"/>
        <end position="117"/>
    </location>
</feature>
<evidence type="ECO:0000256" key="2">
    <source>
        <dbReference type="ARBA" id="ARBA00015897"/>
    </source>
</evidence>
<keyword evidence="7 14" id="KW-1133">Transmembrane helix</keyword>
<dbReference type="eggNOG" id="ENOG502QQMU">
    <property type="taxonomic scope" value="Eukaryota"/>
</dbReference>
<accession>A0A0L0HNR0</accession>
<keyword evidence="3" id="KW-0813">Transport</keyword>
<keyword evidence="9" id="KW-0406">Ion transport</keyword>
<dbReference type="OMA" id="WEDEELH"/>
<evidence type="ECO:0000256" key="5">
    <source>
        <dbReference type="ARBA" id="ARBA00022692"/>
    </source>
</evidence>
<evidence type="ECO:0000256" key="11">
    <source>
        <dbReference type="ARBA" id="ARBA00023303"/>
    </source>
</evidence>
<name>A0A0L0HNR0_SPIPD</name>
<evidence type="ECO:0000259" key="15">
    <source>
        <dbReference type="Pfam" id="PF00520"/>
    </source>
</evidence>
<dbReference type="Pfam" id="PF00520">
    <property type="entry name" value="Ion_trans"/>
    <property type="match status" value="1"/>
</dbReference>
<feature type="region of interest" description="Disordered" evidence="13">
    <location>
        <begin position="205"/>
        <end position="227"/>
    </location>
</feature>
<sequence length="227" mass="25522">MADSAAENMPFLHDTDIEADLNEGNLSNNPSRLDRFRRRLRKLLESHWAHILVFALVLIDLTCVLTEIIVTFLETPECDEQGKPHVGGGEPVWLETLTAISLTILWVFVAEHLLRLFAFGICYYIRKPLHLFDFLVVVGSLVAEMVLKGKAREVAGLLIVLRCWRLVRIIDGVAEAVSSKKDEQIADLREEVKRLKNEAAQLRQRLGRLNGDGSQNTLDGHADTSGE</sequence>
<dbReference type="GeneID" id="27686570"/>
<dbReference type="InterPro" id="IPR027359">
    <property type="entry name" value="Volt_channel_dom_sf"/>
</dbReference>
<evidence type="ECO:0000256" key="4">
    <source>
        <dbReference type="ARBA" id="ARBA00022475"/>
    </source>
</evidence>
<feature type="transmembrane region" description="Helical" evidence="14">
    <location>
        <begin position="48"/>
        <end position="73"/>
    </location>
</feature>
<organism evidence="16 17">
    <name type="scientific">Spizellomyces punctatus (strain DAOM BR117)</name>
    <dbReference type="NCBI Taxonomy" id="645134"/>
    <lineage>
        <taxon>Eukaryota</taxon>
        <taxon>Fungi</taxon>
        <taxon>Fungi incertae sedis</taxon>
        <taxon>Chytridiomycota</taxon>
        <taxon>Chytridiomycota incertae sedis</taxon>
        <taxon>Chytridiomycetes</taxon>
        <taxon>Spizellomycetales</taxon>
        <taxon>Spizellomycetaceae</taxon>
        <taxon>Spizellomyces</taxon>
    </lineage>
</organism>
<evidence type="ECO:0000256" key="8">
    <source>
        <dbReference type="ARBA" id="ARBA00023054"/>
    </source>
</evidence>
<protein>
    <recommendedName>
        <fullName evidence="2">Voltage-gated hydrogen channel 1</fullName>
    </recommendedName>
    <alternativeName>
        <fullName evidence="12">Hydrogen voltage-gated channel 1</fullName>
    </alternativeName>
</protein>
<evidence type="ECO:0000256" key="13">
    <source>
        <dbReference type="SAM" id="MobiDB-lite"/>
    </source>
</evidence>
<dbReference type="SUPFAM" id="SSF81324">
    <property type="entry name" value="Voltage-gated potassium channels"/>
    <property type="match status" value="1"/>
</dbReference>
<dbReference type="PANTHER" id="PTHR46480:SF1">
    <property type="entry name" value="VOLTAGE-GATED HYDROGEN CHANNEL 1"/>
    <property type="match status" value="1"/>
</dbReference>
<dbReference type="Gene3D" id="1.20.120.350">
    <property type="entry name" value="Voltage-gated potassium channels. Chain C"/>
    <property type="match status" value="1"/>
</dbReference>
<dbReference type="InterPro" id="IPR005821">
    <property type="entry name" value="Ion_trans_dom"/>
</dbReference>
<dbReference type="PANTHER" id="PTHR46480">
    <property type="entry name" value="F20B24.22"/>
    <property type="match status" value="1"/>
</dbReference>
<dbReference type="AlphaFoldDB" id="A0A0L0HNR0"/>
<evidence type="ECO:0000256" key="10">
    <source>
        <dbReference type="ARBA" id="ARBA00023136"/>
    </source>
</evidence>
<evidence type="ECO:0000313" key="17">
    <source>
        <dbReference type="Proteomes" id="UP000053201"/>
    </source>
</evidence>
<keyword evidence="4" id="KW-1003">Cell membrane</keyword>
<evidence type="ECO:0000256" key="7">
    <source>
        <dbReference type="ARBA" id="ARBA00022989"/>
    </source>
</evidence>
<dbReference type="GO" id="GO:0005886">
    <property type="term" value="C:plasma membrane"/>
    <property type="evidence" value="ECO:0007669"/>
    <property type="project" value="UniProtKB-SubCell"/>
</dbReference>
<evidence type="ECO:0000256" key="1">
    <source>
        <dbReference type="ARBA" id="ARBA00004651"/>
    </source>
</evidence>
<evidence type="ECO:0000256" key="9">
    <source>
        <dbReference type="ARBA" id="ARBA00023065"/>
    </source>
</evidence>
<dbReference type="VEuPathDB" id="FungiDB:SPPG_03022"/>
<dbReference type="InParanoid" id="A0A0L0HNR0"/>
<feature type="domain" description="Ion transport" evidence="15">
    <location>
        <begin position="59"/>
        <end position="171"/>
    </location>
</feature>
<evidence type="ECO:0000256" key="14">
    <source>
        <dbReference type="SAM" id="Phobius"/>
    </source>
</evidence>